<protein>
    <submittedName>
        <fullName evidence="2">Uncharacterized protein</fullName>
    </submittedName>
</protein>
<evidence type="ECO:0000256" key="1">
    <source>
        <dbReference type="SAM" id="Phobius"/>
    </source>
</evidence>
<keyword evidence="1" id="KW-0812">Transmembrane</keyword>
<feature type="transmembrane region" description="Helical" evidence="1">
    <location>
        <begin position="32"/>
        <end position="52"/>
    </location>
</feature>
<organism evidence="2 3">
    <name type="scientific">Massilia arenae</name>
    <dbReference type="NCBI Taxonomy" id="2603288"/>
    <lineage>
        <taxon>Bacteria</taxon>
        <taxon>Pseudomonadati</taxon>
        <taxon>Pseudomonadota</taxon>
        <taxon>Betaproteobacteria</taxon>
        <taxon>Burkholderiales</taxon>
        <taxon>Oxalobacteraceae</taxon>
        <taxon>Telluria group</taxon>
        <taxon>Massilia</taxon>
    </lineage>
</organism>
<keyword evidence="1" id="KW-1133">Transmembrane helix</keyword>
<gene>
    <name evidence="2" type="ORF">FVD38_25505</name>
</gene>
<keyword evidence="3" id="KW-1185">Reference proteome</keyword>
<dbReference type="Proteomes" id="UP000321413">
    <property type="component" value="Unassembled WGS sequence"/>
</dbReference>
<accession>A0A5C7FPJ0</accession>
<sequence>MIFLRLASLVAGVLVLISPAILIRVGGMPPDTARASAALACVVLASSGFIMVGMAGQRLRRSALLRTAAAVLLGVPTVASAALLWRGSSPAVLWLAGAVIGLTVLLYLTLVYRPAPSLSALLQRRRRHPAPGA</sequence>
<name>A0A5C7FPJ0_9BURK</name>
<reference evidence="2 3" key="1">
    <citation type="submission" date="2019-08" db="EMBL/GenBank/DDBJ databases">
        <title>Massilia golmudensis sp. nov., isolated from sand in the Qinghai-Tibetan Plateau.</title>
        <authorList>
            <person name="Zhang B."/>
        </authorList>
    </citation>
    <scope>NUCLEOTIDE SEQUENCE [LARGE SCALE GENOMIC DNA]</scope>
    <source>
        <strain evidence="2 3">GEM5</strain>
    </source>
</reference>
<dbReference type="RefSeq" id="WP_147937358.1">
    <property type="nucleotide sequence ID" value="NZ_VPFD01000046.1"/>
</dbReference>
<dbReference type="AlphaFoldDB" id="A0A5C7FPJ0"/>
<keyword evidence="1" id="KW-0472">Membrane</keyword>
<evidence type="ECO:0000313" key="3">
    <source>
        <dbReference type="Proteomes" id="UP000321413"/>
    </source>
</evidence>
<proteinExistence type="predicted"/>
<dbReference type="EMBL" id="VPFD01000046">
    <property type="protein sequence ID" value="TXF96112.1"/>
    <property type="molecule type" value="Genomic_DNA"/>
</dbReference>
<evidence type="ECO:0000313" key="2">
    <source>
        <dbReference type="EMBL" id="TXF96112.1"/>
    </source>
</evidence>
<comment type="caution">
    <text evidence="2">The sequence shown here is derived from an EMBL/GenBank/DDBJ whole genome shotgun (WGS) entry which is preliminary data.</text>
</comment>
<feature type="transmembrane region" description="Helical" evidence="1">
    <location>
        <begin position="64"/>
        <end position="85"/>
    </location>
</feature>
<feature type="transmembrane region" description="Helical" evidence="1">
    <location>
        <begin position="91"/>
        <end position="112"/>
    </location>
</feature>